<accession>A0ABD2ZN25</accession>
<evidence type="ECO:0000313" key="2">
    <source>
        <dbReference type="Proteomes" id="UP001630127"/>
    </source>
</evidence>
<name>A0ABD2ZN25_9GENT</name>
<keyword evidence="2" id="KW-1185">Reference proteome</keyword>
<comment type="caution">
    <text evidence="1">The sequence shown here is derived from an EMBL/GenBank/DDBJ whole genome shotgun (WGS) entry which is preliminary data.</text>
</comment>
<dbReference type="Proteomes" id="UP001630127">
    <property type="component" value="Unassembled WGS sequence"/>
</dbReference>
<organism evidence="1 2">
    <name type="scientific">Cinchona calisaya</name>
    <dbReference type="NCBI Taxonomy" id="153742"/>
    <lineage>
        <taxon>Eukaryota</taxon>
        <taxon>Viridiplantae</taxon>
        <taxon>Streptophyta</taxon>
        <taxon>Embryophyta</taxon>
        <taxon>Tracheophyta</taxon>
        <taxon>Spermatophyta</taxon>
        <taxon>Magnoliopsida</taxon>
        <taxon>eudicotyledons</taxon>
        <taxon>Gunneridae</taxon>
        <taxon>Pentapetalae</taxon>
        <taxon>asterids</taxon>
        <taxon>lamiids</taxon>
        <taxon>Gentianales</taxon>
        <taxon>Rubiaceae</taxon>
        <taxon>Cinchonoideae</taxon>
        <taxon>Cinchoneae</taxon>
        <taxon>Cinchona</taxon>
    </lineage>
</organism>
<protein>
    <submittedName>
        <fullName evidence="1">Uncharacterized protein</fullName>
    </submittedName>
</protein>
<evidence type="ECO:0000313" key="1">
    <source>
        <dbReference type="EMBL" id="KAL3520418.1"/>
    </source>
</evidence>
<sequence length="120" mass="13724">MKTTTFSLKREMRLYKIFSPAATSALYFGSKTPRRSLPLRFSTLPRNLLHQLSSIKAVDSAPSSVSFLQFFVRKIRCKISTPHCLISTKPVNYPIFIQLIFVKKTKVWVLAFNILGKSLI</sequence>
<proteinExistence type="predicted"/>
<dbReference type="AlphaFoldDB" id="A0ABD2ZN25"/>
<gene>
    <name evidence="1" type="ORF">ACH5RR_018567</name>
</gene>
<reference evidence="1 2" key="1">
    <citation type="submission" date="2024-11" db="EMBL/GenBank/DDBJ databases">
        <title>A near-complete genome assembly of Cinchona calisaya.</title>
        <authorList>
            <person name="Lian D.C."/>
            <person name="Zhao X.W."/>
            <person name="Wei L."/>
        </authorList>
    </citation>
    <scope>NUCLEOTIDE SEQUENCE [LARGE SCALE GENOMIC DNA]</scope>
    <source>
        <tissue evidence="1">Nenye</tissue>
    </source>
</reference>
<dbReference type="EMBL" id="JBJUIK010000008">
    <property type="protein sequence ID" value="KAL3520418.1"/>
    <property type="molecule type" value="Genomic_DNA"/>
</dbReference>